<evidence type="ECO:0000313" key="1">
    <source>
        <dbReference type="EMBL" id="KKK54606.1"/>
    </source>
</evidence>
<organism evidence="1">
    <name type="scientific">marine sediment metagenome</name>
    <dbReference type="NCBI Taxonomy" id="412755"/>
    <lineage>
        <taxon>unclassified sequences</taxon>
        <taxon>metagenomes</taxon>
        <taxon>ecological metagenomes</taxon>
    </lineage>
</organism>
<proteinExistence type="predicted"/>
<gene>
    <name evidence="1" type="ORF">LCGC14_3083040</name>
</gene>
<comment type="caution">
    <text evidence="1">The sequence shown here is derived from an EMBL/GenBank/DDBJ whole genome shotgun (WGS) entry which is preliminary data.</text>
</comment>
<name>A0A0F8Z3F7_9ZZZZ</name>
<accession>A0A0F8Z3F7</accession>
<feature type="non-terminal residue" evidence="1">
    <location>
        <position position="47"/>
    </location>
</feature>
<dbReference type="EMBL" id="LAZR01065913">
    <property type="protein sequence ID" value="KKK54606.1"/>
    <property type="molecule type" value="Genomic_DNA"/>
</dbReference>
<dbReference type="AlphaFoldDB" id="A0A0F8Z3F7"/>
<sequence>MTIPNAAISDLWKALEELEDELMDLASVLRGNLADWLTAVSRGELSL</sequence>
<reference evidence="1" key="1">
    <citation type="journal article" date="2015" name="Nature">
        <title>Complex archaea that bridge the gap between prokaryotes and eukaryotes.</title>
        <authorList>
            <person name="Spang A."/>
            <person name="Saw J.H."/>
            <person name="Jorgensen S.L."/>
            <person name="Zaremba-Niedzwiedzka K."/>
            <person name="Martijn J."/>
            <person name="Lind A.E."/>
            <person name="van Eijk R."/>
            <person name="Schleper C."/>
            <person name="Guy L."/>
            <person name="Ettema T.J."/>
        </authorList>
    </citation>
    <scope>NUCLEOTIDE SEQUENCE</scope>
</reference>
<protein>
    <submittedName>
        <fullName evidence="1">Uncharacterized protein</fullName>
    </submittedName>
</protein>